<accession>A0A426UA49</accession>
<protein>
    <recommendedName>
        <fullName evidence="4">Gamma carbonic anhydrase family protein</fullName>
    </recommendedName>
</protein>
<dbReference type="InterPro" id="IPR050484">
    <property type="entry name" value="Transf_Hexapept/Carb_Anhydrase"/>
</dbReference>
<gene>
    <name evidence="2" type="ORF">EI684_01540</name>
</gene>
<dbReference type="SUPFAM" id="SSF82602">
    <property type="entry name" value="Nuclease A inhibitor (NuiA)"/>
    <property type="match status" value="1"/>
</dbReference>
<sequence>MSEEGSILRDLFNIHPSAYVFPQTFVAGMITIGPECSIWPMSVLRADTVPITLGMGCNVQDGCIIHGDPGFPVVIGDWVTLGHGAIVHGAVVEDEVLVGIGAVVLNGARIGRGSIIGARALVTEGMQVPPGSLVLGVPGRVVRPLSAQQVAQIRATAERYVARKERYRLRGTPNGEKRGLMPTTNEPAPEPEEPQPPEISPPSAPATLQPPEPPAALTAIMQAAAGLLMPSESDAPFTPFHWTEDGPITPEGILAALERSADTPIVTGDALALLNQLAAERAWFGTEERTTAQRFAHLRDTLTTHLHDLTLYRVGEIEVTLLLVGKDAQAQWLGLRTLVVET</sequence>
<name>A0A426UA49_9CHLR</name>
<feature type="region of interest" description="Disordered" evidence="1">
    <location>
        <begin position="165"/>
        <end position="213"/>
    </location>
</feature>
<dbReference type="PANTHER" id="PTHR13061:SF29">
    <property type="entry name" value="GAMMA CARBONIC ANHYDRASE-LIKE 1, MITOCHONDRIAL-RELATED"/>
    <property type="match status" value="1"/>
</dbReference>
<dbReference type="CDD" id="cd04645">
    <property type="entry name" value="LbH_gamma_CA_like"/>
    <property type="match status" value="1"/>
</dbReference>
<feature type="compositionally biased region" description="Pro residues" evidence="1">
    <location>
        <begin position="196"/>
        <end position="213"/>
    </location>
</feature>
<evidence type="ECO:0000313" key="3">
    <source>
        <dbReference type="Proteomes" id="UP000280307"/>
    </source>
</evidence>
<dbReference type="InterPro" id="IPR036587">
    <property type="entry name" value="NucleaseA_inhib-like_sf"/>
</dbReference>
<dbReference type="PANTHER" id="PTHR13061">
    <property type="entry name" value="DYNACTIN SUBUNIT P25"/>
    <property type="match status" value="1"/>
</dbReference>
<organism evidence="2 3">
    <name type="scientific">Candidatus Viridilinea halotolerans</name>
    <dbReference type="NCBI Taxonomy" id="2491704"/>
    <lineage>
        <taxon>Bacteria</taxon>
        <taxon>Bacillati</taxon>
        <taxon>Chloroflexota</taxon>
        <taxon>Chloroflexia</taxon>
        <taxon>Chloroflexales</taxon>
        <taxon>Chloroflexineae</taxon>
        <taxon>Oscillochloridaceae</taxon>
        <taxon>Candidatus Viridilinea</taxon>
    </lineage>
</organism>
<reference evidence="2 3" key="1">
    <citation type="submission" date="2018-12" db="EMBL/GenBank/DDBJ databases">
        <title>Genome Sequence of Candidatus Viridilinea halotolerans isolated from saline sulfide-rich spring.</title>
        <authorList>
            <person name="Grouzdev D.S."/>
            <person name="Burganskaya E.I."/>
            <person name="Krutkina M.S."/>
            <person name="Sukhacheva M.V."/>
            <person name="Gorlenko V.M."/>
        </authorList>
    </citation>
    <scope>NUCLEOTIDE SEQUENCE [LARGE SCALE GENOMIC DNA]</scope>
    <source>
        <strain evidence="2">Chok-6</strain>
    </source>
</reference>
<dbReference type="Proteomes" id="UP000280307">
    <property type="component" value="Unassembled WGS sequence"/>
</dbReference>
<proteinExistence type="predicted"/>
<comment type="caution">
    <text evidence="2">The sequence shown here is derived from an EMBL/GenBank/DDBJ whole genome shotgun (WGS) entry which is preliminary data.</text>
</comment>
<evidence type="ECO:0000256" key="1">
    <source>
        <dbReference type="SAM" id="MobiDB-lite"/>
    </source>
</evidence>
<dbReference type="Pfam" id="PF07924">
    <property type="entry name" value="NuiA"/>
    <property type="match status" value="1"/>
</dbReference>
<evidence type="ECO:0008006" key="4">
    <source>
        <dbReference type="Google" id="ProtNLM"/>
    </source>
</evidence>
<dbReference type="SUPFAM" id="SSF51161">
    <property type="entry name" value="Trimeric LpxA-like enzymes"/>
    <property type="match status" value="1"/>
</dbReference>
<dbReference type="AlphaFoldDB" id="A0A426UA49"/>
<dbReference type="InterPro" id="IPR012489">
    <property type="entry name" value="NucleaseA_inhib-like"/>
</dbReference>
<dbReference type="InterPro" id="IPR047324">
    <property type="entry name" value="LbH_gamma_CA-like"/>
</dbReference>
<dbReference type="InterPro" id="IPR011004">
    <property type="entry name" value="Trimer_LpxA-like_sf"/>
</dbReference>
<dbReference type="EMBL" id="RSAS01000066">
    <property type="protein sequence ID" value="RRR77386.1"/>
    <property type="molecule type" value="Genomic_DNA"/>
</dbReference>
<dbReference type="Gene3D" id="2.160.10.10">
    <property type="entry name" value="Hexapeptide repeat proteins"/>
    <property type="match status" value="1"/>
</dbReference>
<dbReference type="InterPro" id="IPR001451">
    <property type="entry name" value="Hexapep"/>
</dbReference>
<dbReference type="Gene3D" id="3.40.1460.10">
    <property type="entry name" value="Nuclease A inhibitor-like"/>
    <property type="match status" value="1"/>
</dbReference>
<evidence type="ECO:0000313" key="2">
    <source>
        <dbReference type="EMBL" id="RRR77386.1"/>
    </source>
</evidence>
<dbReference type="Pfam" id="PF00132">
    <property type="entry name" value="Hexapep"/>
    <property type="match status" value="1"/>
</dbReference>